<evidence type="ECO:0000259" key="1">
    <source>
        <dbReference type="Pfam" id="PF07929"/>
    </source>
</evidence>
<name>A0A6N1XCR4_9BURK</name>
<keyword evidence="3" id="KW-1185">Reference proteome</keyword>
<protein>
    <submittedName>
        <fullName evidence="2">Plasmid pRiA4b ORF-3 family protein</fullName>
    </submittedName>
</protein>
<dbReference type="InterPro" id="IPR024047">
    <property type="entry name" value="MM3350-like_sf"/>
</dbReference>
<geneLocation type="plasmid" evidence="2 3">
    <name>unnamed2</name>
</geneLocation>
<dbReference type="InterPro" id="IPR012912">
    <property type="entry name" value="Plasmid_pRiA4b_Orf3-like"/>
</dbReference>
<evidence type="ECO:0000313" key="3">
    <source>
        <dbReference type="Proteomes" id="UP000509579"/>
    </source>
</evidence>
<keyword evidence="2" id="KW-0614">Plasmid</keyword>
<dbReference type="EMBL" id="CP054842">
    <property type="protein sequence ID" value="QKV55740.1"/>
    <property type="molecule type" value="Genomic_DNA"/>
</dbReference>
<dbReference type="RefSeq" id="WP_175506524.1">
    <property type="nucleotide sequence ID" value="NZ_CP054842.1"/>
</dbReference>
<dbReference type="Gene3D" id="3.10.290.30">
    <property type="entry name" value="MM3350-like"/>
    <property type="match status" value="1"/>
</dbReference>
<proteinExistence type="predicted"/>
<accession>A0A6N1XCR4</accession>
<evidence type="ECO:0000313" key="2">
    <source>
        <dbReference type="EMBL" id="QKV55740.1"/>
    </source>
</evidence>
<dbReference type="AlphaFoldDB" id="A0A6N1XCR4"/>
<dbReference type="KEGG" id="aant:HUK68_22625"/>
<reference evidence="2 3" key="1">
    <citation type="submission" date="2020-06" db="EMBL/GenBank/DDBJ databases">
        <title>Acidovorax antarctica sp. nov., isolated from Corinth ice sheet soil, Antarctic Fields Peninsula.</title>
        <authorList>
            <person name="Xu Q."/>
            <person name="Peng F."/>
        </authorList>
    </citation>
    <scope>NUCLEOTIDE SEQUENCE [LARGE SCALE GENOMIC DNA]</scope>
    <source>
        <strain evidence="2 3">16-35-5</strain>
        <plasmid evidence="2 3">unnamed2</plasmid>
    </source>
</reference>
<dbReference type="PANTHER" id="PTHR41878:SF1">
    <property type="entry name" value="TNPR PROTEIN"/>
    <property type="match status" value="1"/>
</dbReference>
<dbReference type="Proteomes" id="UP000509579">
    <property type="component" value="Plasmid unnamed2"/>
</dbReference>
<dbReference type="PANTHER" id="PTHR41878">
    <property type="entry name" value="LEXA REPRESSOR-RELATED"/>
    <property type="match status" value="1"/>
</dbReference>
<organism evidence="2 3">
    <name type="scientific">Comamonas antarctica</name>
    <dbReference type="NCBI Taxonomy" id="2743470"/>
    <lineage>
        <taxon>Bacteria</taxon>
        <taxon>Pseudomonadati</taxon>
        <taxon>Pseudomonadota</taxon>
        <taxon>Betaproteobacteria</taxon>
        <taxon>Burkholderiales</taxon>
        <taxon>Comamonadaceae</taxon>
        <taxon>Comamonas</taxon>
    </lineage>
</organism>
<dbReference type="Pfam" id="PF07929">
    <property type="entry name" value="PRiA4_ORF3"/>
    <property type="match status" value="1"/>
</dbReference>
<sequence length="193" mass="22329">MSTKYQRTQPKRVYQLRVELQHIAAPVWRRILVPDSVKLAKLDRIVQAAMGWTNSHLHDWNIEQQRYGVLDKEWVGSDDMLDERKFTVGSVLGEQVQTFAYNYDFGDGWEHLITVEECQPAQEGRNDWPMCLAGENACPPEDVGGPPGYMDFLEAMHNPTHEQHADYWRWWGGPFDANVFSINAANLAIRKLR</sequence>
<feature type="domain" description="Plasmid pRiA4b Orf3-like" evidence="1">
    <location>
        <begin position="13"/>
        <end position="183"/>
    </location>
</feature>
<gene>
    <name evidence="2" type="ORF">HUK68_22625</name>
</gene>
<dbReference type="SUPFAM" id="SSF159941">
    <property type="entry name" value="MM3350-like"/>
    <property type="match status" value="1"/>
</dbReference>